<dbReference type="RefSeq" id="WP_176974112.1">
    <property type="nucleotide sequence ID" value="NZ_FJNA01000002.1"/>
</dbReference>
<name>A0AB37ZXG6_9LACT</name>
<dbReference type="Proteomes" id="UP000199042">
    <property type="component" value="Unassembled WGS sequence"/>
</dbReference>
<evidence type="ECO:0000256" key="1">
    <source>
        <dbReference type="SAM" id="Coils"/>
    </source>
</evidence>
<sequence>MSNELEVIQNSTLGTIYEPATLEMHKFDEMKAVVQGFSDKYTGLAFTRADKKGAEEVRGKLLEVRDKFEKERKIIKRAYNEPLNAYEAKIKELNGLIDVPLNQIRDGLKEIDEAERQERVAALDELLDIKLADMDISIERNASWLNKGMWSAKLKPSTKLNDEIDKAVADAVKDKEYREMQVKVLIEFCKGQDIEPAGWVSQLDHRNAMEVIDLINMDKERKARIAAEQERKAAEHEAFLLKQQEELAAIVEAEIIEVPPFEEPEQIEVYEPVITNTIQVTGTIAQLNKLNEFLITSGIRVELVAVPMDSEESEQDQEYMEDDLAWANEDEWPF</sequence>
<evidence type="ECO:0000313" key="2">
    <source>
        <dbReference type="EMBL" id="SDZ96586.1"/>
    </source>
</evidence>
<comment type="caution">
    <text evidence="2">The sequence shown here is derived from an EMBL/GenBank/DDBJ whole genome shotgun (WGS) entry which is preliminary data.</text>
</comment>
<proteinExistence type="predicted"/>
<gene>
    <name evidence="2" type="ORF">SAMN04488525_101741</name>
</gene>
<feature type="coiled-coil region" evidence="1">
    <location>
        <begin position="217"/>
        <end position="246"/>
    </location>
</feature>
<dbReference type="Pfam" id="PF07083">
    <property type="entry name" value="DUF1351"/>
    <property type="match status" value="1"/>
</dbReference>
<dbReference type="AlphaFoldDB" id="A0AB37ZXG6"/>
<reference evidence="2 3" key="1">
    <citation type="submission" date="2016-10" db="EMBL/GenBank/DDBJ databases">
        <authorList>
            <person name="Varghese N."/>
            <person name="Submissions S."/>
        </authorList>
    </citation>
    <scope>NUCLEOTIDE SEQUENCE [LARGE SCALE GENOMIC DNA]</scope>
    <source>
        <strain evidence="2 3">DSM 14526</strain>
    </source>
</reference>
<keyword evidence="3" id="KW-1185">Reference proteome</keyword>
<protein>
    <recommendedName>
        <fullName evidence="4">DUF1351 domain-containing protein</fullName>
    </recommendedName>
</protein>
<evidence type="ECO:0000313" key="3">
    <source>
        <dbReference type="Proteomes" id="UP000199042"/>
    </source>
</evidence>
<dbReference type="InterPro" id="IPR009785">
    <property type="entry name" value="Prophage_Lj928_Orf309"/>
</dbReference>
<keyword evidence="1" id="KW-0175">Coiled coil</keyword>
<organism evidence="2 3">
    <name type="scientific">Trichococcus collinsii</name>
    <dbReference type="NCBI Taxonomy" id="157076"/>
    <lineage>
        <taxon>Bacteria</taxon>
        <taxon>Bacillati</taxon>
        <taxon>Bacillota</taxon>
        <taxon>Bacilli</taxon>
        <taxon>Lactobacillales</taxon>
        <taxon>Carnobacteriaceae</taxon>
        <taxon>Trichococcus</taxon>
    </lineage>
</organism>
<evidence type="ECO:0008006" key="4">
    <source>
        <dbReference type="Google" id="ProtNLM"/>
    </source>
</evidence>
<dbReference type="EMBL" id="FNQH01000001">
    <property type="protein sequence ID" value="SDZ96586.1"/>
    <property type="molecule type" value="Genomic_DNA"/>
</dbReference>
<accession>A0AB37ZXG6</accession>